<dbReference type="Pfam" id="PF12680">
    <property type="entry name" value="SnoaL_2"/>
    <property type="match status" value="1"/>
</dbReference>
<proteinExistence type="predicted"/>
<evidence type="ECO:0000259" key="2">
    <source>
        <dbReference type="Pfam" id="PF12680"/>
    </source>
</evidence>
<protein>
    <submittedName>
        <fullName evidence="3">SnoaL-like domain-containing protein</fullName>
    </submittedName>
</protein>
<feature type="region of interest" description="Disordered" evidence="1">
    <location>
        <begin position="1"/>
        <end position="31"/>
    </location>
</feature>
<evidence type="ECO:0000256" key="1">
    <source>
        <dbReference type="SAM" id="MobiDB-lite"/>
    </source>
</evidence>
<feature type="compositionally biased region" description="Basic and acidic residues" evidence="1">
    <location>
        <begin position="1"/>
        <end position="11"/>
    </location>
</feature>
<name>A0A846YDF5_9NOCA</name>
<keyword evidence="4" id="KW-1185">Reference proteome</keyword>
<dbReference type="Proteomes" id="UP000570678">
    <property type="component" value="Unassembled WGS sequence"/>
</dbReference>
<dbReference type="SUPFAM" id="SSF54427">
    <property type="entry name" value="NTF2-like"/>
    <property type="match status" value="1"/>
</dbReference>
<dbReference type="InterPro" id="IPR032710">
    <property type="entry name" value="NTF2-like_dom_sf"/>
</dbReference>
<accession>A0A846YDF5</accession>
<evidence type="ECO:0000313" key="3">
    <source>
        <dbReference type="EMBL" id="NKY57656.1"/>
    </source>
</evidence>
<dbReference type="EMBL" id="JAAXOT010000007">
    <property type="protein sequence ID" value="NKY57656.1"/>
    <property type="molecule type" value="Genomic_DNA"/>
</dbReference>
<reference evidence="3 4" key="1">
    <citation type="submission" date="2020-04" db="EMBL/GenBank/DDBJ databases">
        <title>MicrobeNet Type strains.</title>
        <authorList>
            <person name="Nicholson A.C."/>
        </authorList>
    </citation>
    <scope>NUCLEOTIDE SEQUENCE [LARGE SCALE GENOMIC DNA]</scope>
    <source>
        <strain evidence="3 4">JCM 3332</strain>
    </source>
</reference>
<evidence type="ECO:0000313" key="4">
    <source>
        <dbReference type="Proteomes" id="UP000570678"/>
    </source>
</evidence>
<feature type="domain" description="SnoaL-like" evidence="2">
    <location>
        <begin position="34"/>
        <end position="130"/>
    </location>
</feature>
<dbReference type="RefSeq" id="WP_157116547.1">
    <property type="nucleotide sequence ID" value="NZ_JAAXOT010000007.1"/>
</dbReference>
<dbReference type="AlphaFoldDB" id="A0A846YDF5"/>
<gene>
    <name evidence="3" type="ORF">HGA15_16165</name>
</gene>
<comment type="caution">
    <text evidence="3">The sequence shown here is derived from an EMBL/GenBank/DDBJ whole genome shotgun (WGS) entry which is preliminary data.</text>
</comment>
<dbReference type="Gene3D" id="3.10.450.50">
    <property type="match status" value="1"/>
</dbReference>
<sequence length="159" mass="17567">MPEDLADRDLQPVRCGGRATPKPPGAGQRRNQCQFRGARTLYAGETDVRHPFAPLGETPLHSRARLRSHFAEEPTRTTGVERFEPVGQVHETADPEVGIYEFSYAGSAHGRPFSIPCLFVVRVRDGLIVESRDYTDHVAFARAFGRLGNLATALVADPR</sequence>
<organism evidence="3 4">
    <name type="scientific">Nocardia flavorosea</name>
    <dbReference type="NCBI Taxonomy" id="53429"/>
    <lineage>
        <taxon>Bacteria</taxon>
        <taxon>Bacillati</taxon>
        <taxon>Actinomycetota</taxon>
        <taxon>Actinomycetes</taxon>
        <taxon>Mycobacteriales</taxon>
        <taxon>Nocardiaceae</taxon>
        <taxon>Nocardia</taxon>
    </lineage>
</organism>
<dbReference type="InterPro" id="IPR037401">
    <property type="entry name" value="SnoaL-like"/>
</dbReference>